<evidence type="ECO:0000313" key="2">
    <source>
        <dbReference type="Proteomes" id="UP000593575"/>
    </source>
</evidence>
<sequence length="18" mass="2102">MHVRERVKESSSGVHNFC</sequence>
<dbReference type="Proteomes" id="UP000593575">
    <property type="component" value="Unassembled WGS sequence"/>
</dbReference>
<dbReference type="EMBL" id="JABFAE010000011">
    <property type="protein sequence ID" value="MBA0840719.1"/>
    <property type="molecule type" value="Genomic_DNA"/>
</dbReference>
<reference evidence="1 2" key="1">
    <citation type="journal article" date="2019" name="Genome Biol. Evol.">
        <title>Insights into the evolution of the New World diploid cottons (Gossypium, subgenus Houzingenia) based on genome sequencing.</title>
        <authorList>
            <person name="Grover C.E."/>
            <person name="Arick M.A. 2nd"/>
            <person name="Thrash A."/>
            <person name="Conover J.L."/>
            <person name="Sanders W.S."/>
            <person name="Peterson D.G."/>
            <person name="Frelichowski J.E."/>
            <person name="Scheffler J.A."/>
            <person name="Scheffler B.E."/>
            <person name="Wendel J.F."/>
        </authorList>
    </citation>
    <scope>NUCLEOTIDE SEQUENCE [LARGE SCALE GENOMIC DNA]</scope>
    <source>
        <strain evidence="1">6</strain>
        <tissue evidence="1">Leaf</tissue>
    </source>
</reference>
<name>A0A7J9K358_9ROSI</name>
<dbReference type="AlphaFoldDB" id="A0A7J9K358"/>
<gene>
    <name evidence="1" type="ORF">Goarm_003278</name>
</gene>
<organism evidence="1 2">
    <name type="scientific">Gossypium armourianum</name>
    <dbReference type="NCBI Taxonomy" id="34283"/>
    <lineage>
        <taxon>Eukaryota</taxon>
        <taxon>Viridiplantae</taxon>
        <taxon>Streptophyta</taxon>
        <taxon>Embryophyta</taxon>
        <taxon>Tracheophyta</taxon>
        <taxon>Spermatophyta</taxon>
        <taxon>Magnoliopsida</taxon>
        <taxon>eudicotyledons</taxon>
        <taxon>Gunneridae</taxon>
        <taxon>Pentapetalae</taxon>
        <taxon>rosids</taxon>
        <taxon>malvids</taxon>
        <taxon>Malvales</taxon>
        <taxon>Malvaceae</taxon>
        <taxon>Malvoideae</taxon>
        <taxon>Gossypium</taxon>
    </lineage>
</organism>
<evidence type="ECO:0000313" key="1">
    <source>
        <dbReference type="EMBL" id="MBA0840719.1"/>
    </source>
</evidence>
<proteinExistence type="predicted"/>
<keyword evidence="2" id="KW-1185">Reference proteome</keyword>
<comment type="caution">
    <text evidence="1">The sequence shown here is derived from an EMBL/GenBank/DDBJ whole genome shotgun (WGS) entry which is preliminary data.</text>
</comment>
<protein>
    <submittedName>
        <fullName evidence="1">Uncharacterized protein</fullName>
    </submittedName>
</protein>
<accession>A0A7J9K358</accession>